<dbReference type="Gene3D" id="3.30.200.20">
    <property type="entry name" value="Phosphorylase Kinase, domain 1"/>
    <property type="match status" value="1"/>
</dbReference>
<dbReference type="SUPFAM" id="SSF56112">
    <property type="entry name" value="Protein kinase-like (PK-like)"/>
    <property type="match status" value="1"/>
</dbReference>
<dbReference type="EC" id="2.7.11.1" evidence="1"/>
<sequence length="269" mass="30678">MENGPEKNDGYCNGIDNCVNKAQILNDRYLLIREIGRGNFGSIWHAHDLEYPEHRNSVAIKIQSAHKNNALLARNEINFLKLIKKRDPLHKENVLRLFGDFCFDCDRGSHFATVTEILGSDLCGVIEDFRTQNSRKKLHRKTVVPIHYIRRFARDILRGLDFLHNKCGVVHTDLKPTNIMVGKQHSGFNKRVKLIDFGNAVFAGSTDNKHFGTSVYRAPESIMEKECGPKADIWALGCIVFEMATGDLLFKANWDESIVYNEDDGFHCN</sequence>
<dbReference type="PANTHER" id="PTHR47634:SF9">
    <property type="entry name" value="PROTEIN KINASE DOMAIN-CONTAINING PROTEIN-RELATED"/>
    <property type="match status" value="1"/>
</dbReference>
<dbReference type="Gene3D" id="1.10.510.10">
    <property type="entry name" value="Transferase(Phosphotransferase) domain 1"/>
    <property type="match status" value="1"/>
</dbReference>
<evidence type="ECO:0000256" key="4">
    <source>
        <dbReference type="ARBA" id="ARBA00022741"/>
    </source>
</evidence>
<dbReference type="PROSITE" id="PS50011">
    <property type="entry name" value="PROTEIN_KINASE_DOM"/>
    <property type="match status" value="1"/>
</dbReference>
<proteinExistence type="inferred from homology"/>
<dbReference type="PANTHER" id="PTHR47634">
    <property type="entry name" value="PROTEIN KINASE DOMAIN-CONTAINING PROTEIN-RELATED"/>
    <property type="match status" value="1"/>
</dbReference>
<dbReference type="InterPro" id="IPR000719">
    <property type="entry name" value="Prot_kinase_dom"/>
</dbReference>
<evidence type="ECO:0000313" key="13">
    <source>
        <dbReference type="Proteomes" id="UP001439008"/>
    </source>
</evidence>
<keyword evidence="13" id="KW-1185">Reference proteome</keyword>
<protein>
    <recommendedName>
        <fullName evidence="1">non-specific serine/threonine protein kinase</fullName>
        <ecNumber evidence="1">2.7.11.1</ecNumber>
    </recommendedName>
</protein>
<dbReference type="SMART" id="SM00220">
    <property type="entry name" value="S_TKc"/>
    <property type="match status" value="1"/>
</dbReference>
<accession>A0ABV2AM67</accession>
<keyword evidence="5" id="KW-0418">Kinase</keyword>
<evidence type="ECO:0000256" key="3">
    <source>
        <dbReference type="ARBA" id="ARBA00022679"/>
    </source>
</evidence>
<evidence type="ECO:0000256" key="7">
    <source>
        <dbReference type="ARBA" id="ARBA00047899"/>
    </source>
</evidence>
<dbReference type="EMBL" id="JBDODL010000855">
    <property type="protein sequence ID" value="MES1920771.1"/>
    <property type="molecule type" value="Genomic_DNA"/>
</dbReference>
<evidence type="ECO:0000256" key="9">
    <source>
        <dbReference type="PROSITE-ProRule" id="PRU10141"/>
    </source>
</evidence>
<feature type="binding site" evidence="9">
    <location>
        <position position="61"/>
    </location>
    <ligand>
        <name>ATP</name>
        <dbReference type="ChEBI" id="CHEBI:30616"/>
    </ligand>
</feature>
<gene>
    <name evidence="12" type="ORF">MHBO_002409</name>
</gene>
<evidence type="ECO:0000256" key="6">
    <source>
        <dbReference type="ARBA" id="ARBA00022840"/>
    </source>
</evidence>
<feature type="non-terminal residue" evidence="12">
    <location>
        <position position="269"/>
    </location>
</feature>
<organism evidence="12 13">
    <name type="scientific">Bonamia ostreae</name>
    <dbReference type="NCBI Taxonomy" id="126728"/>
    <lineage>
        <taxon>Eukaryota</taxon>
        <taxon>Sar</taxon>
        <taxon>Rhizaria</taxon>
        <taxon>Endomyxa</taxon>
        <taxon>Ascetosporea</taxon>
        <taxon>Haplosporida</taxon>
        <taxon>Bonamia</taxon>
    </lineage>
</organism>
<reference evidence="12 13" key="1">
    <citation type="journal article" date="2024" name="BMC Biol.">
        <title>Comparative genomics of Ascetosporea gives new insight into the evolutionary basis for animal parasitism in Rhizaria.</title>
        <authorList>
            <person name="Hiltunen Thoren M."/>
            <person name="Onut-Brannstrom I."/>
            <person name="Alfjorden A."/>
            <person name="Peckova H."/>
            <person name="Swords F."/>
            <person name="Hooper C."/>
            <person name="Holzer A.S."/>
            <person name="Bass D."/>
            <person name="Burki F."/>
        </authorList>
    </citation>
    <scope>NUCLEOTIDE SEQUENCE [LARGE SCALE GENOMIC DNA]</scope>
    <source>
        <strain evidence="12">20-A016</strain>
    </source>
</reference>
<evidence type="ECO:0000256" key="1">
    <source>
        <dbReference type="ARBA" id="ARBA00012513"/>
    </source>
</evidence>
<dbReference type="InterPro" id="IPR017441">
    <property type="entry name" value="Protein_kinase_ATP_BS"/>
</dbReference>
<dbReference type="InterPro" id="IPR008271">
    <property type="entry name" value="Ser/Thr_kinase_AS"/>
</dbReference>
<comment type="catalytic activity">
    <reaction evidence="7">
        <text>L-threonyl-[protein] + ATP = O-phospho-L-threonyl-[protein] + ADP + H(+)</text>
        <dbReference type="Rhea" id="RHEA:46608"/>
        <dbReference type="Rhea" id="RHEA-COMP:11060"/>
        <dbReference type="Rhea" id="RHEA-COMP:11605"/>
        <dbReference type="ChEBI" id="CHEBI:15378"/>
        <dbReference type="ChEBI" id="CHEBI:30013"/>
        <dbReference type="ChEBI" id="CHEBI:30616"/>
        <dbReference type="ChEBI" id="CHEBI:61977"/>
        <dbReference type="ChEBI" id="CHEBI:456216"/>
        <dbReference type="EC" id="2.7.11.1"/>
    </reaction>
</comment>
<dbReference type="InterPro" id="IPR051334">
    <property type="entry name" value="SRPK"/>
</dbReference>
<dbReference type="PROSITE" id="PS00107">
    <property type="entry name" value="PROTEIN_KINASE_ATP"/>
    <property type="match status" value="1"/>
</dbReference>
<evidence type="ECO:0000259" key="11">
    <source>
        <dbReference type="PROSITE" id="PS50011"/>
    </source>
</evidence>
<comment type="catalytic activity">
    <reaction evidence="8">
        <text>L-seryl-[protein] + ATP = O-phospho-L-seryl-[protein] + ADP + H(+)</text>
        <dbReference type="Rhea" id="RHEA:17989"/>
        <dbReference type="Rhea" id="RHEA-COMP:9863"/>
        <dbReference type="Rhea" id="RHEA-COMP:11604"/>
        <dbReference type="ChEBI" id="CHEBI:15378"/>
        <dbReference type="ChEBI" id="CHEBI:29999"/>
        <dbReference type="ChEBI" id="CHEBI:30616"/>
        <dbReference type="ChEBI" id="CHEBI:83421"/>
        <dbReference type="ChEBI" id="CHEBI:456216"/>
        <dbReference type="EC" id="2.7.11.1"/>
    </reaction>
</comment>
<keyword evidence="6 9" id="KW-0067">ATP-binding</keyword>
<evidence type="ECO:0000256" key="8">
    <source>
        <dbReference type="ARBA" id="ARBA00048679"/>
    </source>
</evidence>
<evidence type="ECO:0000256" key="2">
    <source>
        <dbReference type="ARBA" id="ARBA00022527"/>
    </source>
</evidence>
<evidence type="ECO:0000256" key="5">
    <source>
        <dbReference type="ARBA" id="ARBA00022777"/>
    </source>
</evidence>
<keyword evidence="3" id="KW-0808">Transferase</keyword>
<dbReference type="Proteomes" id="UP001439008">
    <property type="component" value="Unassembled WGS sequence"/>
</dbReference>
<dbReference type="Pfam" id="PF00069">
    <property type="entry name" value="Pkinase"/>
    <property type="match status" value="1"/>
</dbReference>
<evidence type="ECO:0000256" key="10">
    <source>
        <dbReference type="RuleBase" id="RU000304"/>
    </source>
</evidence>
<comment type="similarity">
    <text evidence="10">Belongs to the protein kinase superfamily.</text>
</comment>
<keyword evidence="2 10" id="KW-0723">Serine/threonine-protein kinase</keyword>
<dbReference type="PROSITE" id="PS00108">
    <property type="entry name" value="PROTEIN_KINASE_ST"/>
    <property type="match status" value="1"/>
</dbReference>
<evidence type="ECO:0000313" key="12">
    <source>
        <dbReference type="EMBL" id="MES1920771.1"/>
    </source>
</evidence>
<dbReference type="InterPro" id="IPR011009">
    <property type="entry name" value="Kinase-like_dom_sf"/>
</dbReference>
<comment type="caution">
    <text evidence="12">The sequence shown here is derived from an EMBL/GenBank/DDBJ whole genome shotgun (WGS) entry which is preliminary data.</text>
</comment>
<keyword evidence="4 9" id="KW-0547">Nucleotide-binding</keyword>
<feature type="domain" description="Protein kinase" evidence="11">
    <location>
        <begin position="29"/>
        <end position="269"/>
    </location>
</feature>
<name>A0ABV2AM67_9EUKA</name>